<dbReference type="GeneID" id="115753782"/>
<evidence type="ECO:0000256" key="2">
    <source>
        <dbReference type="ARBA" id="ARBA00023015"/>
    </source>
</evidence>
<feature type="domain" description="BHLH" evidence="6">
    <location>
        <begin position="67"/>
        <end position="116"/>
    </location>
</feature>
<organism evidence="7 8">
    <name type="scientific">Rhodamnia argentea</name>
    <dbReference type="NCBI Taxonomy" id="178133"/>
    <lineage>
        <taxon>Eukaryota</taxon>
        <taxon>Viridiplantae</taxon>
        <taxon>Streptophyta</taxon>
        <taxon>Embryophyta</taxon>
        <taxon>Tracheophyta</taxon>
        <taxon>Spermatophyta</taxon>
        <taxon>Magnoliopsida</taxon>
        <taxon>eudicotyledons</taxon>
        <taxon>Gunneridae</taxon>
        <taxon>Pentapetalae</taxon>
        <taxon>rosids</taxon>
        <taxon>malvids</taxon>
        <taxon>Myrtales</taxon>
        <taxon>Myrtaceae</taxon>
        <taxon>Myrtoideae</taxon>
        <taxon>Myrteae</taxon>
        <taxon>Australasian group</taxon>
        <taxon>Rhodamnia</taxon>
    </lineage>
</organism>
<gene>
    <name evidence="8" type="primary">LOC115753782</name>
</gene>
<sequence>MALYAPNSSFPNGSDYFNMFDAFPRDFGGFNGVPRGGSLVLDREKSELVKAPVGVAKKEVSQEKVMAAMKSHSEAERRRRERINSHLNTLRGLVPCTEKMDKATLLAEVVSQVKELKKIASKASTGLLVPMDADEITVEPFGDGARDEVFSFRASICCEYRPELLSEMRQALEALPLKMVKAEISTLEGRLKNVFVFSSLTEEHKNGDSKARQSLVSSVHQALSSLLEKSSVLPEYFPRTTVPSKRRRLSSFDSSSSSS</sequence>
<proteinExistence type="predicted"/>
<dbReference type="AlphaFoldDB" id="A0A8B8QQA5"/>
<accession>A0A8B8QQA5</accession>
<dbReference type="InterPro" id="IPR045847">
    <property type="entry name" value="AIG1-like"/>
</dbReference>
<dbReference type="Proteomes" id="UP000827889">
    <property type="component" value="Chromosome 3"/>
</dbReference>
<dbReference type="GO" id="GO:0005634">
    <property type="term" value="C:nucleus"/>
    <property type="evidence" value="ECO:0007669"/>
    <property type="project" value="UniProtKB-SubCell"/>
</dbReference>
<evidence type="ECO:0000313" key="8">
    <source>
        <dbReference type="RefSeq" id="XP_030548452.1"/>
    </source>
</evidence>
<dbReference type="SUPFAM" id="SSF47459">
    <property type="entry name" value="HLH, helix-loop-helix DNA-binding domain"/>
    <property type="match status" value="1"/>
</dbReference>
<dbReference type="PROSITE" id="PS50888">
    <property type="entry name" value="BHLH"/>
    <property type="match status" value="1"/>
</dbReference>
<protein>
    <submittedName>
        <fullName evidence="8">Transcription factor bHLH30-like</fullName>
    </submittedName>
</protein>
<dbReference type="InterPro" id="IPR036638">
    <property type="entry name" value="HLH_DNA-bd_sf"/>
</dbReference>
<evidence type="ECO:0000259" key="6">
    <source>
        <dbReference type="PROSITE" id="PS50888"/>
    </source>
</evidence>
<evidence type="ECO:0000313" key="7">
    <source>
        <dbReference type="Proteomes" id="UP000827889"/>
    </source>
</evidence>
<dbReference type="PANTHER" id="PTHR45844:SF9">
    <property type="entry name" value="OS09G0463900 PROTEIN"/>
    <property type="match status" value="1"/>
</dbReference>
<keyword evidence="2" id="KW-0805">Transcription regulation</keyword>
<dbReference type="OrthoDB" id="71302at2759"/>
<dbReference type="CDD" id="cd04873">
    <property type="entry name" value="ACT_UUR-ACR-like"/>
    <property type="match status" value="1"/>
</dbReference>
<evidence type="ECO:0000256" key="4">
    <source>
        <dbReference type="ARBA" id="ARBA00023163"/>
    </source>
</evidence>
<dbReference type="PANTHER" id="PTHR45844">
    <property type="entry name" value="TRANSCRIPTION FACTOR BHLH30"/>
    <property type="match status" value="1"/>
</dbReference>
<evidence type="ECO:0000256" key="1">
    <source>
        <dbReference type="ARBA" id="ARBA00004123"/>
    </source>
</evidence>
<dbReference type="Pfam" id="PF00010">
    <property type="entry name" value="HLH"/>
    <property type="match status" value="1"/>
</dbReference>
<name>A0A8B8QQA5_9MYRT</name>
<dbReference type="SMART" id="SM00353">
    <property type="entry name" value="HLH"/>
    <property type="match status" value="1"/>
</dbReference>
<comment type="subcellular location">
    <subcellularLocation>
        <location evidence="1">Nucleus</location>
    </subcellularLocation>
</comment>
<dbReference type="Gene3D" id="4.10.280.10">
    <property type="entry name" value="Helix-loop-helix DNA-binding domain"/>
    <property type="match status" value="1"/>
</dbReference>
<keyword evidence="3" id="KW-0238">DNA-binding</keyword>
<keyword evidence="7" id="KW-1185">Reference proteome</keyword>
<dbReference type="GO" id="GO:0003677">
    <property type="term" value="F:DNA binding"/>
    <property type="evidence" value="ECO:0007669"/>
    <property type="project" value="UniProtKB-KW"/>
</dbReference>
<reference evidence="8" key="1">
    <citation type="submission" date="2025-08" db="UniProtKB">
        <authorList>
            <consortium name="RefSeq"/>
        </authorList>
    </citation>
    <scope>IDENTIFICATION</scope>
    <source>
        <tissue evidence="8">Leaf</tissue>
    </source>
</reference>
<keyword evidence="4" id="KW-0804">Transcription</keyword>
<evidence type="ECO:0000256" key="5">
    <source>
        <dbReference type="ARBA" id="ARBA00023242"/>
    </source>
</evidence>
<dbReference type="KEGG" id="rarg:115753782"/>
<dbReference type="InterPro" id="IPR011598">
    <property type="entry name" value="bHLH_dom"/>
</dbReference>
<keyword evidence="5" id="KW-0539">Nucleus</keyword>
<dbReference type="GO" id="GO:0046983">
    <property type="term" value="F:protein dimerization activity"/>
    <property type="evidence" value="ECO:0007669"/>
    <property type="project" value="InterPro"/>
</dbReference>
<evidence type="ECO:0000256" key="3">
    <source>
        <dbReference type="ARBA" id="ARBA00023125"/>
    </source>
</evidence>
<dbReference type="RefSeq" id="XP_030548452.1">
    <property type="nucleotide sequence ID" value="XM_030692592.2"/>
</dbReference>
<dbReference type="GO" id="GO:0003700">
    <property type="term" value="F:DNA-binding transcription factor activity"/>
    <property type="evidence" value="ECO:0007669"/>
    <property type="project" value="InterPro"/>
</dbReference>